<dbReference type="EMBL" id="ASHM01025219">
    <property type="protein sequence ID" value="PNX72882.1"/>
    <property type="molecule type" value="Genomic_DNA"/>
</dbReference>
<organism evidence="1 2">
    <name type="scientific">Trifolium pratense</name>
    <name type="common">Red clover</name>
    <dbReference type="NCBI Taxonomy" id="57577"/>
    <lineage>
        <taxon>Eukaryota</taxon>
        <taxon>Viridiplantae</taxon>
        <taxon>Streptophyta</taxon>
        <taxon>Embryophyta</taxon>
        <taxon>Tracheophyta</taxon>
        <taxon>Spermatophyta</taxon>
        <taxon>Magnoliopsida</taxon>
        <taxon>eudicotyledons</taxon>
        <taxon>Gunneridae</taxon>
        <taxon>Pentapetalae</taxon>
        <taxon>rosids</taxon>
        <taxon>fabids</taxon>
        <taxon>Fabales</taxon>
        <taxon>Fabaceae</taxon>
        <taxon>Papilionoideae</taxon>
        <taxon>50 kb inversion clade</taxon>
        <taxon>NPAAA clade</taxon>
        <taxon>Hologalegina</taxon>
        <taxon>IRL clade</taxon>
        <taxon>Trifolieae</taxon>
        <taxon>Trifolium</taxon>
    </lineage>
</organism>
<dbReference type="PANTHER" id="PTHR24559">
    <property type="entry name" value="TRANSPOSON TY3-I GAG-POL POLYPROTEIN"/>
    <property type="match status" value="1"/>
</dbReference>
<reference evidence="1 2" key="2">
    <citation type="journal article" date="2017" name="Front. Plant Sci.">
        <title>Gene Classification and Mining of Molecular Markers Useful in Red Clover (Trifolium pratense) Breeding.</title>
        <authorList>
            <person name="Istvanek J."/>
            <person name="Dluhosova J."/>
            <person name="Dluhos P."/>
            <person name="Patkova L."/>
            <person name="Nedelnik J."/>
            <person name="Repkova J."/>
        </authorList>
    </citation>
    <scope>NUCLEOTIDE SEQUENCE [LARGE SCALE GENOMIC DNA]</scope>
    <source>
        <strain evidence="2">cv. Tatra</strain>
        <tissue evidence="1">Young leaves</tissue>
    </source>
</reference>
<protein>
    <recommendedName>
        <fullName evidence="3">Reverse transcriptase domain-containing protein</fullName>
    </recommendedName>
</protein>
<evidence type="ECO:0000313" key="2">
    <source>
        <dbReference type="Proteomes" id="UP000236291"/>
    </source>
</evidence>
<sequence length="273" mass="31309">MLRTDGEQVLFNVFEAMKQHDDDPYLEEEWEKEIEICLNNLNANRVDENPRVENIYEVKASDGKKEESKVPELKQLPSHLKYVFLSEDASLPAIVSSTLTKVEEEKLLRVLRSNKEAMGWSISDLKGISPTFCMHKIKLEEEFKAMVQPQRRLNPPMKEVVKKEVLKLLEAGMIYPISDSSWISPVHVVPKKGGMTVVRNDKNELIQSRTITGTNIQPSSEAKPEVEHSELLDDSEDINFRSCVYQRLKTLELVISEANQTLMIILDCVKIRN</sequence>
<comment type="caution">
    <text evidence="1">The sequence shown here is derived from an EMBL/GenBank/DDBJ whole genome shotgun (WGS) entry which is preliminary data.</text>
</comment>
<dbReference type="Proteomes" id="UP000236291">
    <property type="component" value="Unassembled WGS sequence"/>
</dbReference>
<evidence type="ECO:0008006" key="3">
    <source>
        <dbReference type="Google" id="ProtNLM"/>
    </source>
</evidence>
<proteinExistence type="predicted"/>
<name>A0A2K3L2W4_TRIPR</name>
<dbReference type="InterPro" id="IPR043502">
    <property type="entry name" value="DNA/RNA_pol_sf"/>
</dbReference>
<dbReference type="SUPFAM" id="SSF56672">
    <property type="entry name" value="DNA/RNA polymerases"/>
    <property type="match status" value="1"/>
</dbReference>
<dbReference type="PANTHER" id="PTHR24559:SF444">
    <property type="entry name" value="REVERSE TRANSCRIPTASE DOMAIN-CONTAINING PROTEIN"/>
    <property type="match status" value="1"/>
</dbReference>
<dbReference type="Gene3D" id="3.10.10.10">
    <property type="entry name" value="HIV Type 1 Reverse Transcriptase, subunit A, domain 1"/>
    <property type="match status" value="1"/>
</dbReference>
<evidence type="ECO:0000313" key="1">
    <source>
        <dbReference type="EMBL" id="PNX72882.1"/>
    </source>
</evidence>
<accession>A0A2K3L2W4</accession>
<reference evidence="1 2" key="1">
    <citation type="journal article" date="2014" name="Am. J. Bot.">
        <title>Genome assembly and annotation for red clover (Trifolium pratense; Fabaceae).</title>
        <authorList>
            <person name="Istvanek J."/>
            <person name="Jaros M."/>
            <person name="Krenek A."/>
            <person name="Repkova J."/>
        </authorList>
    </citation>
    <scope>NUCLEOTIDE SEQUENCE [LARGE SCALE GENOMIC DNA]</scope>
    <source>
        <strain evidence="2">cv. Tatra</strain>
        <tissue evidence="1">Young leaves</tissue>
    </source>
</reference>
<dbReference type="InterPro" id="IPR053134">
    <property type="entry name" value="RNA-dir_DNA_polymerase"/>
</dbReference>
<gene>
    <name evidence="1" type="ORF">L195_g028780</name>
</gene>
<dbReference type="AlphaFoldDB" id="A0A2K3L2W4"/>